<dbReference type="Proteomes" id="UP000215256">
    <property type="component" value="Chromosome 2"/>
</dbReference>
<dbReference type="InterPro" id="IPR036097">
    <property type="entry name" value="HisK_dim/P_sf"/>
</dbReference>
<keyword evidence="13" id="KW-0902">Two-component regulatory system</keyword>
<dbReference type="Gene3D" id="6.10.250.3020">
    <property type="match status" value="1"/>
</dbReference>
<keyword evidence="7" id="KW-0808">Transferase</keyword>
<evidence type="ECO:0000259" key="19">
    <source>
        <dbReference type="PROSITE" id="PS50109"/>
    </source>
</evidence>
<dbReference type="KEGG" id="och:CES85_3900"/>
<dbReference type="GO" id="GO:0005524">
    <property type="term" value="F:ATP binding"/>
    <property type="evidence" value="ECO:0007669"/>
    <property type="project" value="UniProtKB-KW"/>
</dbReference>
<evidence type="ECO:0000256" key="13">
    <source>
        <dbReference type="ARBA" id="ARBA00023012"/>
    </source>
</evidence>
<evidence type="ECO:0000313" key="21">
    <source>
        <dbReference type="Proteomes" id="UP000215256"/>
    </source>
</evidence>
<evidence type="ECO:0000256" key="14">
    <source>
        <dbReference type="ARBA" id="ARBA00023136"/>
    </source>
</evidence>
<proteinExistence type="predicted"/>
<comment type="function">
    <text evidence="15">Member of the two-component regulatory system DctB/DctD involved in the transport of C4-dicarboxylates. DctB functions as a membrane-associated protein kinase that phosphorylates DctD in response to environmental signals.</text>
</comment>
<keyword evidence="4" id="KW-1003">Cell membrane</keyword>
<keyword evidence="6" id="KW-0597">Phosphoprotein</keyword>
<dbReference type="RefSeq" id="WP_095444149.1">
    <property type="nucleotide sequence ID" value="NZ_CP022603.1"/>
</dbReference>
<dbReference type="InterPro" id="IPR017055">
    <property type="entry name" value="Sig_transdc_His_kinase_DctB"/>
</dbReference>
<gene>
    <name evidence="20" type="ORF">CES85_3900</name>
</gene>
<dbReference type="AlphaFoldDB" id="A0A248U8S3"/>
<dbReference type="PROSITE" id="PS50109">
    <property type="entry name" value="HIS_KIN"/>
    <property type="match status" value="1"/>
</dbReference>
<organism evidence="20 21">
    <name type="scientific">Ochrobactrum quorumnocens</name>
    <dbReference type="NCBI Taxonomy" id="271865"/>
    <lineage>
        <taxon>Bacteria</taxon>
        <taxon>Pseudomonadati</taxon>
        <taxon>Pseudomonadota</taxon>
        <taxon>Alphaproteobacteria</taxon>
        <taxon>Hyphomicrobiales</taxon>
        <taxon>Brucellaceae</taxon>
        <taxon>Brucella/Ochrobactrum group</taxon>
        <taxon>Ochrobactrum</taxon>
    </lineage>
</organism>
<evidence type="ECO:0000256" key="17">
    <source>
        <dbReference type="SAM" id="Coils"/>
    </source>
</evidence>
<dbReference type="Gene3D" id="3.30.450.20">
    <property type="entry name" value="PAS domain"/>
    <property type="match status" value="2"/>
</dbReference>
<dbReference type="EC" id="2.7.13.3" evidence="3"/>
<dbReference type="Pfam" id="PF00512">
    <property type="entry name" value="HisKA"/>
    <property type="match status" value="1"/>
</dbReference>
<evidence type="ECO:0000256" key="16">
    <source>
        <dbReference type="ARBA" id="ARBA00073143"/>
    </source>
</evidence>
<comment type="catalytic activity">
    <reaction evidence="1">
        <text>ATP + protein L-histidine = ADP + protein N-phospho-L-histidine.</text>
        <dbReference type="EC" id="2.7.13.3"/>
    </reaction>
</comment>
<dbReference type="Gene3D" id="1.10.287.130">
    <property type="match status" value="1"/>
</dbReference>
<dbReference type="SMART" id="SM00387">
    <property type="entry name" value="HATPase_c"/>
    <property type="match status" value="1"/>
</dbReference>
<keyword evidence="17" id="KW-0175">Coiled coil</keyword>
<evidence type="ECO:0000256" key="7">
    <source>
        <dbReference type="ARBA" id="ARBA00022679"/>
    </source>
</evidence>
<protein>
    <recommendedName>
        <fullName evidence="16">C4-dicarboxylate transport sensor protein DctB</fullName>
        <ecNumber evidence="3">2.7.13.3</ecNumber>
    </recommendedName>
</protein>
<reference evidence="20 21" key="1">
    <citation type="submission" date="2017-07" db="EMBL/GenBank/DDBJ databases">
        <title>Phylogenetic study on the rhizospheric bacterium Ochrobactrum sp. A44.</title>
        <authorList>
            <person name="Krzyzanowska D.M."/>
            <person name="Ossowicki A."/>
            <person name="Rajewska M."/>
            <person name="Maciag T."/>
            <person name="Kaczynski Z."/>
            <person name="Czerwicka M."/>
            <person name="Jafra S."/>
        </authorList>
    </citation>
    <scope>NUCLEOTIDE SEQUENCE [LARGE SCALE GENOMIC DNA]</scope>
    <source>
        <strain evidence="20 21">A44</strain>
    </source>
</reference>
<evidence type="ECO:0000256" key="15">
    <source>
        <dbReference type="ARBA" id="ARBA00059004"/>
    </source>
</evidence>
<dbReference type="OrthoDB" id="7568856at2"/>
<evidence type="ECO:0000256" key="12">
    <source>
        <dbReference type="ARBA" id="ARBA00022989"/>
    </source>
</evidence>
<dbReference type="SUPFAM" id="SSF47384">
    <property type="entry name" value="Homodimeric domain of signal transducing histidine kinase"/>
    <property type="match status" value="1"/>
</dbReference>
<evidence type="ECO:0000256" key="18">
    <source>
        <dbReference type="SAM" id="Phobius"/>
    </source>
</evidence>
<feature type="coiled-coil region" evidence="17">
    <location>
        <begin position="348"/>
        <end position="375"/>
    </location>
</feature>
<evidence type="ECO:0000256" key="1">
    <source>
        <dbReference type="ARBA" id="ARBA00000085"/>
    </source>
</evidence>
<dbReference type="Pfam" id="PF02743">
    <property type="entry name" value="dCache_1"/>
    <property type="match status" value="1"/>
</dbReference>
<dbReference type="InterPro" id="IPR005467">
    <property type="entry name" value="His_kinase_dom"/>
</dbReference>
<accession>A0A248U8S3</accession>
<evidence type="ECO:0000256" key="6">
    <source>
        <dbReference type="ARBA" id="ARBA00022553"/>
    </source>
</evidence>
<evidence type="ECO:0000256" key="5">
    <source>
        <dbReference type="ARBA" id="ARBA00022519"/>
    </source>
</evidence>
<dbReference type="InterPro" id="IPR033479">
    <property type="entry name" value="dCache_1"/>
</dbReference>
<feature type="domain" description="Histidine kinase" evidence="19">
    <location>
        <begin position="391"/>
        <end position="604"/>
    </location>
</feature>
<evidence type="ECO:0000256" key="3">
    <source>
        <dbReference type="ARBA" id="ARBA00012438"/>
    </source>
</evidence>
<dbReference type="PANTHER" id="PTHR43065:SF46">
    <property type="entry name" value="C4-DICARBOXYLATE TRANSPORT SENSOR PROTEIN DCTB"/>
    <property type="match status" value="1"/>
</dbReference>
<keyword evidence="5" id="KW-0997">Cell inner membrane</keyword>
<evidence type="ECO:0000256" key="2">
    <source>
        <dbReference type="ARBA" id="ARBA00004429"/>
    </source>
</evidence>
<evidence type="ECO:0000313" key="20">
    <source>
        <dbReference type="EMBL" id="ASV83125.1"/>
    </source>
</evidence>
<keyword evidence="8 18" id="KW-0812">Transmembrane</keyword>
<dbReference type="InterPro" id="IPR003661">
    <property type="entry name" value="HisK_dim/P_dom"/>
</dbReference>
<dbReference type="FunFam" id="1.10.287.130:FF:000049">
    <property type="entry name" value="C4-dicarboxylate transport sensor protein DctB"/>
    <property type="match status" value="1"/>
</dbReference>
<dbReference type="SUPFAM" id="SSF55874">
    <property type="entry name" value="ATPase domain of HSP90 chaperone/DNA topoisomerase II/histidine kinase"/>
    <property type="match status" value="1"/>
</dbReference>
<dbReference type="GO" id="GO:0005886">
    <property type="term" value="C:plasma membrane"/>
    <property type="evidence" value="ECO:0007669"/>
    <property type="project" value="UniProtKB-SubCell"/>
</dbReference>
<dbReference type="InterPro" id="IPR036890">
    <property type="entry name" value="HATPase_C_sf"/>
</dbReference>
<keyword evidence="10 20" id="KW-0418">Kinase</keyword>
<evidence type="ECO:0000256" key="9">
    <source>
        <dbReference type="ARBA" id="ARBA00022741"/>
    </source>
</evidence>
<dbReference type="PANTHER" id="PTHR43065">
    <property type="entry name" value="SENSOR HISTIDINE KINASE"/>
    <property type="match status" value="1"/>
</dbReference>
<dbReference type="InterPro" id="IPR029151">
    <property type="entry name" value="Sensor-like_sf"/>
</dbReference>
<dbReference type="InterPro" id="IPR004358">
    <property type="entry name" value="Sig_transdc_His_kin-like_C"/>
</dbReference>
<keyword evidence="11" id="KW-0067">ATP-binding</keyword>
<evidence type="ECO:0000256" key="10">
    <source>
        <dbReference type="ARBA" id="ARBA00022777"/>
    </source>
</evidence>
<dbReference type="PRINTS" id="PR00344">
    <property type="entry name" value="BCTRLSENSOR"/>
</dbReference>
<dbReference type="Pfam" id="PF02518">
    <property type="entry name" value="HATPase_c"/>
    <property type="match status" value="1"/>
</dbReference>
<keyword evidence="14 18" id="KW-0472">Membrane</keyword>
<dbReference type="Gene3D" id="3.30.565.10">
    <property type="entry name" value="Histidine kinase-like ATPase, C-terminal domain"/>
    <property type="match status" value="1"/>
</dbReference>
<dbReference type="SMART" id="SM00388">
    <property type="entry name" value="HisKA"/>
    <property type="match status" value="1"/>
</dbReference>
<sequence>MRRHWRFDWMTLAILALLISVLIAVFGTKHMMSIALNGLHQRGENTLGLASSALAGQLARYEKLPALIAEHDTIQNLVRDPAAKNVAAVNQYLQSINNLLESSDIYLMNDNGVTIAASNYNDQRPFVGENFSYRPYFFNAIAGDSGRFFALGTTSGKRGYYFSAPVMVDGQARGVLAFKVDIDVIERSWHGNDFEIIVTDPEGIIFMSGRPEWLFKSIGPLTPDQVARTAHTRRYAETPLVAIPVRSTQTDRGDTLLEMDDAERTIEYLILSDEMADAGWTVSVLLATRPARNQAYTSVIALLLLVGLGAMAIAVFLQNRTRLAERLAAQREIKEQLEFRVAARTVELATTNEKLATEVEERRATERQLRRTQVELVHAGKLAALGQMSAALSHEFNQPLAAVRAYAEVSGLMLDQGRDRDAKAGLDRILKVVERMTSISKHLRNFARRPNKKLRSVKAQDVIRDTKEIILWRLSVAKVDLSFIQHDEETWVLADSVRLQQVLVNIISNAADAVEGQENRFIGIDVNTELNRVLIKITDNGPGVPDAIAARIYDPFFSTKGVGKGLGLGLSISYNIVKDFDGELSVRNLTEGGAEFCISLQKAAAPSKQGTGKDI</sequence>
<keyword evidence="9" id="KW-0547">Nucleotide-binding</keyword>
<dbReference type="PIRSF" id="PIRSF036431">
    <property type="entry name" value="STHK_DctB"/>
    <property type="match status" value="1"/>
</dbReference>
<dbReference type="SUPFAM" id="SSF103190">
    <property type="entry name" value="Sensory domain-like"/>
    <property type="match status" value="1"/>
</dbReference>
<dbReference type="EMBL" id="CP022603">
    <property type="protein sequence ID" value="ASV83125.1"/>
    <property type="molecule type" value="Genomic_DNA"/>
</dbReference>
<name>A0A248U8S3_9HYPH</name>
<feature type="transmembrane region" description="Helical" evidence="18">
    <location>
        <begin position="295"/>
        <end position="317"/>
    </location>
</feature>
<comment type="subcellular location">
    <subcellularLocation>
        <location evidence="2">Cell inner membrane</location>
        <topology evidence="2">Multi-pass membrane protein</topology>
    </subcellularLocation>
</comment>
<evidence type="ECO:0000256" key="4">
    <source>
        <dbReference type="ARBA" id="ARBA00022475"/>
    </source>
</evidence>
<dbReference type="GO" id="GO:0000155">
    <property type="term" value="F:phosphorelay sensor kinase activity"/>
    <property type="evidence" value="ECO:0007669"/>
    <property type="project" value="InterPro"/>
</dbReference>
<evidence type="ECO:0000256" key="11">
    <source>
        <dbReference type="ARBA" id="ARBA00022840"/>
    </source>
</evidence>
<evidence type="ECO:0000256" key="8">
    <source>
        <dbReference type="ARBA" id="ARBA00022692"/>
    </source>
</evidence>
<dbReference type="InterPro" id="IPR003594">
    <property type="entry name" value="HATPase_dom"/>
</dbReference>
<dbReference type="CDD" id="cd00082">
    <property type="entry name" value="HisKA"/>
    <property type="match status" value="1"/>
</dbReference>
<keyword evidence="12 18" id="KW-1133">Transmembrane helix</keyword>